<dbReference type="GO" id="GO:0061630">
    <property type="term" value="F:ubiquitin protein ligase activity"/>
    <property type="evidence" value="ECO:0007669"/>
    <property type="project" value="UniProtKB-EC"/>
</dbReference>
<feature type="region of interest" description="Disordered" evidence="9">
    <location>
        <begin position="204"/>
        <end position="242"/>
    </location>
</feature>
<evidence type="ECO:0000256" key="4">
    <source>
        <dbReference type="ARBA" id="ARBA00022723"/>
    </source>
</evidence>
<reference evidence="11 12" key="1">
    <citation type="submission" date="2019-07" db="EMBL/GenBank/DDBJ databases">
        <title>De Novo Assembly of kiwifruit Actinidia rufa.</title>
        <authorList>
            <person name="Sugita-Konishi S."/>
            <person name="Sato K."/>
            <person name="Mori E."/>
            <person name="Abe Y."/>
            <person name="Kisaki G."/>
            <person name="Hamano K."/>
            <person name="Suezawa K."/>
            <person name="Otani M."/>
            <person name="Fukuda T."/>
            <person name="Manabe T."/>
            <person name="Gomi K."/>
            <person name="Tabuchi M."/>
            <person name="Akimitsu K."/>
            <person name="Kataoka I."/>
        </authorList>
    </citation>
    <scope>NUCLEOTIDE SEQUENCE [LARGE SCALE GENOMIC DNA]</scope>
    <source>
        <strain evidence="12">cv. Fuchu</strain>
    </source>
</reference>
<evidence type="ECO:0000256" key="7">
    <source>
        <dbReference type="ARBA" id="ARBA00022833"/>
    </source>
</evidence>
<dbReference type="InterPro" id="IPR013083">
    <property type="entry name" value="Znf_RING/FYVE/PHD"/>
</dbReference>
<feature type="compositionally biased region" description="Polar residues" evidence="9">
    <location>
        <begin position="329"/>
        <end position="365"/>
    </location>
</feature>
<evidence type="ECO:0000313" key="12">
    <source>
        <dbReference type="Proteomes" id="UP000585474"/>
    </source>
</evidence>
<evidence type="ECO:0000256" key="9">
    <source>
        <dbReference type="SAM" id="MobiDB-lite"/>
    </source>
</evidence>
<evidence type="ECO:0000256" key="2">
    <source>
        <dbReference type="ARBA" id="ARBA00012483"/>
    </source>
</evidence>
<dbReference type="EC" id="2.3.2.27" evidence="2"/>
<evidence type="ECO:0000259" key="10">
    <source>
        <dbReference type="PROSITE" id="PS50089"/>
    </source>
</evidence>
<dbReference type="Proteomes" id="UP000585474">
    <property type="component" value="Unassembled WGS sequence"/>
</dbReference>
<comment type="catalytic activity">
    <reaction evidence="1">
        <text>S-ubiquitinyl-[E2 ubiquitin-conjugating enzyme]-L-cysteine + [acceptor protein]-L-lysine = [E2 ubiquitin-conjugating enzyme]-L-cysteine + N(6)-ubiquitinyl-[acceptor protein]-L-lysine.</text>
        <dbReference type="EC" id="2.3.2.27"/>
    </reaction>
</comment>
<feature type="region of interest" description="Disordered" evidence="9">
    <location>
        <begin position="329"/>
        <end position="370"/>
    </location>
</feature>
<accession>A0A7J0GTJ4</accession>
<comment type="caution">
    <text evidence="11">The sequence shown here is derived from an EMBL/GenBank/DDBJ whole genome shotgun (WGS) entry which is preliminary data.</text>
</comment>
<dbReference type="AlphaFoldDB" id="A0A7J0GTJ4"/>
<feature type="domain" description="RING-type" evidence="10">
    <location>
        <begin position="31"/>
        <end position="71"/>
    </location>
</feature>
<keyword evidence="5 8" id="KW-0863">Zinc-finger</keyword>
<evidence type="ECO:0000256" key="6">
    <source>
        <dbReference type="ARBA" id="ARBA00022786"/>
    </source>
</evidence>
<dbReference type="PROSITE" id="PS50089">
    <property type="entry name" value="ZF_RING_2"/>
    <property type="match status" value="1"/>
</dbReference>
<sequence>MADFVSLLENPPIVSSASSSGALDDDLEDACSICLEPFSSEDCSTVTNCKHEYHLHCILEWSQRSKECPICWQLLVLKDPASQELLAEVENERNLRAKRNAYHIHDDNEINHDNSYIDDSDFEERIMRHFAAAARRAHYANRRGRPRSSGIGPSELLLAVPSEDLSDVQRMHTSPEEHLSSRNEFFESDSPDFGMLTTINAQRQTSVVRDDINRRPNSGDDGDGFIKPSQLSPESPQRPSSSEFIAFSESIKSKFSAASSRYKESISKSTQGFKEKLFPRNISVKELGKGVQREMNAGIAGVARIIERLDLTNKRTVASVPLSSSSDGTSNFSCKGKSMQESVITQSPNANAEETANDMSSSASPCVQGPIPGRFEAPLAQVC</sequence>
<feature type="compositionally biased region" description="Basic and acidic residues" evidence="9">
    <location>
        <begin position="208"/>
        <end position="218"/>
    </location>
</feature>
<dbReference type="Pfam" id="PF13639">
    <property type="entry name" value="zf-RING_2"/>
    <property type="match status" value="1"/>
</dbReference>
<organism evidence="11 12">
    <name type="scientific">Actinidia rufa</name>
    <dbReference type="NCBI Taxonomy" id="165716"/>
    <lineage>
        <taxon>Eukaryota</taxon>
        <taxon>Viridiplantae</taxon>
        <taxon>Streptophyta</taxon>
        <taxon>Embryophyta</taxon>
        <taxon>Tracheophyta</taxon>
        <taxon>Spermatophyta</taxon>
        <taxon>Magnoliopsida</taxon>
        <taxon>eudicotyledons</taxon>
        <taxon>Gunneridae</taxon>
        <taxon>Pentapetalae</taxon>
        <taxon>asterids</taxon>
        <taxon>Ericales</taxon>
        <taxon>Actinidiaceae</taxon>
        <taxon>Actinidia</taxon>
    </lineage>
</organism>
<proteinExistence type="predicted"/>
<dbReference type="InterPro" id="IPR001841">
    <property type="entry name" value="Znf_RING"/>
</dbReference>
<dbReference type="EMBL" id="BJWL01000024">
    <property type="protein sequence ID" value="GFZ14113.1"/>
    <property type="molecule type" value="Genomic_DNA"/>
</dbReference>
<evidence type="ECO:0000256" key="8">
    <source>
        <dbReference type="PROSITE-ProRule" id="PRU00175"/>
    </source>
</evidence>
<dbReference type="SUPFAM" id="SSF57850">
    <property type="entry name" value="RING/U-box"/>
    <property type="match status" value="1"/>
</dbReference>
<feature type="compositionally biased region" description="Low complexity" evidence="9">
    <location>
        <begin position="228"/>
        <end position="242"/>
    </location>
</feature>
<evidence type="ECO:0000256" key="1">
    <source>
        <dbReference type="ARBA" id="ARBA00000900"/>
    </source>
</evidence>
<dbReference type="SMART" id="SM00184">
    <property type="entry name" value="RING"/>
    <property type="match status" value="1"/>
</dbReference>
<keyword evidence="7" id="KW-0862">Zinc</keyword>
<dbReference type="PANTHER" id="PTHR46463:SF16">
    <property type="entry name" value="E3 UBIQUITIN-PROTEIN LIGASE RHF1A"/>
    <property type="match status" value="1"/>
</dbReference>
<dbReference type="OrthoDB" id="8062037at2759"/>
<gene>
    <name evidence="11" type="ORF">Acr_24g0003030</name>
</gene>
<dbReference type="Gene3D" id="3.30.40.10">
    <property type="entry name" value="Zinc/RING finger domain, C3HC4 (zinc finger)"/>
    <property type="match status" value="1"/>
</dbReference>
<dbReference type="GO" id="GO:0008270">
    <property type="term" value="F:zinc ion binding"/>
    <property type="evidence" value="ECO:0007669"/>
    <property type="project" value="UniProtKB-KW"/>
</dbReference>
<name>A0A7J0GTJ4_9ERIC</name>
<evidence type="ECO:0000256" key="5">
    <source>
        <dbReference type="ARBA" id="ARBA00022771"/>
    </source>
</evidence>
<keyword evidence="12" id="KW-1185">Reference proteome</keyword>
<evidence type="ECO:0000256" key="3">
    <source>
        <dbReference type="ARBA" id="ARBA00022679"/>
    </source>
</evidence>
<protein>
    <recommendedName>
        <fullName evidence="2">RING-type E3 ubiquitin transferase</fullName>
        <ecNumber evidence="2">2.3.2.27</ecNumber>
    </recommendedName>
</protein>
<keyword evidence="4" id="KW-0479">Metal-binding</keyword>
<keyword evidence="3" id="KW-0808">Transferase</keyword>
<keyword evidence="6" id="KW-0833">Ubl conjugation pathway</keyword>
<dbReference type="PANTHER" id="PTHR46463">
    <property type="entry name" value="ZINC FINGER, RING/FYVE/PHD-TYPE"/>
    <property type="match status" value="1"/>
</dbReference>
<evidence type="ECO:0000313" key="11">
    <source>
        <dbReference type="EMBL" id="GFZ14113.1"/>
    </source>
</evidence>